<dbReference type="GO" id="GO:0006352">
    <property type="term" value="P:DNA-templated transcription initiation"/>
    <property type="evidence" value="ECO:0007669"/>
    <property type="project" value="InterPro"/>
</dbReference>
<dbReference type="SUPFAM" id="SSF88659">
    <property type="entry name" value="Sigma3 and sigma4 domains of RNA polymerase sigma factors"/>
    <property type="match status" value="1"/>
</dbReference>
<dbReference type="OrthoDB" id="188761at2"/>
<sequence length="183" mass="21468">MNEAKTEEGICFEAVYQQYYQRMYLVSVGITKDRCLAEDVVQDAFIKAYKHFDKLRDHDKLGAWLTSIAYRTAIDAIRKEKKRTFVPLEDVYLTSQESSSEERIVEKQVEYKWTEEQIKRQVVLLSPKLRKVFTLKYQNDWTDKEIAGSLRLALGTVKARLYRARKRVKEGMEQTNPTTNISA</sequence>
<evidence type="ECO:0000259" key="7">
    <source>
        <dbReference type="Pfam" id="PF04542"/>
    </source>
</evidence>
<dbReference type="InterPro" id="IPR013249">
    <property type="entry name" value="RNA_pol_sigma70_r4_t2"/>
</dbReference>
<proteinExistence type="inferred from homology"/>
<dbReference type="InterPro" id="IPR013324">
    <property type="entry name" value="RNA_pol_sigma_r3/r4-like"/>
</dbReference>
<dbReference type="InterPro" id="IPR039425">
    <property type="entry name" value="RNA_pol_sigma-70-like"/>
</dbReference>
<organism evidence="9 10">
    <name type="scientific">Sediminibacillus halophilus</name>
    <dbReference type="NCBI Taxonomy" id="482461"/>
    <lineage>
        <taxon>Bacteria</taxon>
        <taxon>Bacillati</taxon>
        <taxon>Bacillota</taxon>
        <taxon>Bacilli</taxon>
        <taxon>Bacillales</taxon>
        <taxon>Bacillaceae</taxon>
        <taxon>Sediminibacillus</taxon>
    </lineage>
</organism>
<feature type="domain" description="RNA polymerase sigma-70 region 2" evidence="7">
    <location>
        <begin position="16"/>
        <end position="82"/>
    </location>
</feature>
<evidence type="ECO:0000256" key="6">
    <source>
        <dbReference type="RuleBase" id="RU000716"/>
    </source>
</evidence>
<dbReference type="InterPro" id="IPR036388">
    <property type="entry name" value="WH-like_DNA-bd_sf"/>
</dbReference>
<evidence type="ECO:0000313" key="9">
    <source>
        <dbReference type="EMBL" id="SDL91072.1"/>
    </source>
</evidence>
<keyword evidence="3 6" id="KW-0731">Sigma factor</keyword>
<reference evidence="10" key="1">
    <citation type="submission" date="2016-10" db="EMBL/GenBank/DDBJ databases">
        <authorList>
            <person name="Varghese N."/>
            <person name="Submissions S."/>
        </authorList>
    </citation>
    <scope>NUCLEOTIDE SEQUENCE [LARGE SCALE GENOMIC DNA]</scope>
    <source>
        <strain evidence="10">CGMCC 1.6199</strain>
    </source>
</reference>
<feature type="domain" description="RNA polymerase sigma factor 70 region 4 type 2" evidence="8">
    <location>
        <begin position="117"/>
        <end position="167"/>
    </location>
</feature>
<dbReference type="RefSeq" id="WP_074597890.1">
    <property type="nucleotide sequence ID" value="NZ_FNHF01000001.1"/>
</dbReference>
<keyword evidence="4 6" id="KW-0238">DNA-binding</keyword>
<dbReference type="Proteomes" id="UP000182347">
    <property type="component" value="Unassembled WGS sequence"/>
</dbReference>
<dbReference type="STRING" id="482461.SAMN05216244_1191"/>
<evidence type="ECO:0000256" key="2">
    <source>
        <dbReference type="ARBA" id="ARBA00023015"/>
    </source>
</evidence>
<dbReference type="PANTHER" id="PTHR43133">
    <property type="entry name" value="RNA POLYMERASE ECF-TYPE SIGMA FACTO"/>
    <property type="match status" value="1"/>
</dbReference>
<dbReference type="EMBL" id="FNHF01000001">
    <property type="protein sequence ID" value="SDL91072.1"/>
    <property type="molecule type" value="Genomic_DNA"/>
</dbReference>
<evidence type="ECO:0000256" key="3">
    <source>
        <dbReference type="ARBA" id="ARBA00023082"/>
    </source>
</evidence>
<dbReference type="PANTHER" id="PTHR43133:SF46">
    <property type="entry name" value="RNA POLYMERASE SIGMA-70 FACTOR ECF SUBFAMILY"/>
    <property type="match status" value="1"/>
</dbReference>
<accession>A0A1G9NWR9</accession>
<evidence type="ECO:0000256" key="1">
    <source>
        <dbReference type="ARBA" id="ARBA00010641"/>
    </source>
</evidence>
<dbReference type="NCBIfam" id="TIGR02937">
    <property type="entry name" value="sigma70-ECF"/>
    <property type="match status" value="1"/>
</dbReference>
<evidence type="ECO:0000259" key="8">
    <source>
        <dbReference type="Pfam" id="PF08281"/>
    </source>
</evidence>
<dbReference type="Gene3D" id="1.10.10.10">
    <property type="entry name" value="Winged helix-like DNA-binding domain superfamily/Winged helix DNA-binding domain"/>
    <property type="match status" value="1"/>
</dbReference>
<dbReference type="Gene3D" id="1.10.1740.10">
    <property type="match status" value="1"/>
</dbReference>
<dbReference type="SUPFAM" id="SSF88946">
    <property type="entry name" value="Sigma2 domain of RNA polymerase sigma factors"/>
    <property type="match status" value="1"/>
</dbReference>
<keyword evidence="5 6" id="KW-0804">Transcription</keyword>
<dbReference type="Pfam" id="PF08281">
    <property type="entry name" value="Sigma70_r4_2"/>
    <property type="match status" value="1"/>
</dbReference>
<dbReference type="GO" id="GO:0016987">
    <property type="term" value="F:sigma factor activity"/>
    <property type="evidence" value="ECO:0007669"/>
    <property type="project" value="UniProtKB-KW"/>
</dbReference>
<dbReference type="Pfam" id="PF04542">
    <property type="entry name" value="Sigma70_r2"/>
    <property type="match status" value="1"/>
</dbReference>
<evidence type="ECO:0000256" key="5">
    <source>
        <dbReference type="ARBA" id="ARBA00023163"/>
    </source>
</evidence>
<evidence type="ECO:0000256" key="4">
    <source>
        <dbReference type="ARBA" id="ARBA00023125"/>
    </source>
</evidence>
<dbReference type="InterPro" id="IPR000838">
    <property type="entry name" value="RNA_pol_sigma70_ECF_CS"/>
</dbReference>
<dbReference type="PROSITE" id="PS01063">
    <property type="entry name" value="SIGMA70_ECF"/>
    <property type="match status" value="1"/>
</dbReference>
<protein>
    <recommendedName>
        <fullName evidence="6">RNA polymerase sigma factor</fullName>
    </recommendedName>
</protein>
<dbReference type="InterPro" id="IPR014284">
    <property type="entry name" value="RNA_pol_sigma-70_dom"/>
</dbReference>
<dbReference type="InterPro" id="IPR007627">
    <property type="entry name" value="RNA_pol_sigma70_r2"/>
</dbReference>
<name>A0A1G9NWR9_9BACI</name>
<gene>
    <name evidence="9" type="ORF">SAMN05216244_1191</name>
</gene>
<evidence type="ECO:0000313" key="10">
    <source>
        <dbReference type="Proteomes" id="UP000182347"/>
    </source>
</evidence>
<dbReference type="AlphaFoldDB" id="A0A1G9NWR9"/>
<dbReference type="GO" id="GO:0003677">
    <property type="term" value="F:DNA binding"/>
    <property type="evidence" value="ECO:0007669"/>
    <property type="project" value="UniProtKB-KW"/>
</dbReference>
<dbReference type="GO" id="GO:0006950">
    <property type="term" value="P:response to stress"/>
    <property type="evidence" value="ECO:0007669"/>
    <property type="project" value="UniProtKB-ARBA"/>
</dbReference>
<keyword evidence="10" id="KW-1185">Reference proteome</keyword>
<comment type="similarity">
    <text evidence="1 6">Belongs to the sigma-70 factor family. ECF subfamily.</text>
</comment>
<keyword evidence="2 6" id="KW-0805">Transcription regulation</keyword>
<dbReference type="InterPro" id="IPR013325">
    <property type="entry name" value="RNA_pol_sigma_r2"/>
</dbReference>